<name>A0ABQ1F4B6_9BACL</name>
<feature type="transmembrane region" description="Helical" evidence="6">
    <location>
        <begin position="21"/>
        <end position="51"/>
    </location>
</feature>
<proteinExistence type="predicted"/>
<dbReference type="EMBL" id="BMHE01000034">
    <property type="protein sequence ID" value="GFZ98244.1"/>
    <property type="molecule type" value="Genomic_DNA"/>
</dbReference>
<accession>A0ABQ1F4B6</accession>
<feature type="transmembrane region" description="Helical" evidence="6">
    <location>
        <begin position="267"/>
        <end position="285"/>
    </location>
</feature>
<keyword evidence="9" id="KW-1185">Reference proteome</keyword>
<protein>
    <submittedName>
        <fullName evidence="8">MFS transporter</fullName>
    </submittedName>
</protein>
<evidence type="ECO:0000256" key="5">
    <source>
        <dbReference type="ARBA" id="ARBA00023136"/>
    </source>
</evidence>
<feature type="transmembrane region" description="Helical" evidence="6">
    <location>
        <begin position="324"/>
        <end position="345"/>
    </location>
</feature>
<evidence type="ECO:0000256" key="2">
    <source>
        <dbReference type="ARBA" id="ARBA00022448"/>
    </source>
</evidence>
<evidence type="ECO:0000313" key="8">
    <source>
        <dbReference type="EMBL" id="GFZ98244.1"/>
    </source>
</evidence>
<feature type="transmembrane region" description="Helical" evidence="6">
    <location>
        <begin position="389"/>
        <end position="416"/>
    </location>
</feature>
<dbReference type="PANTHER" id="PTHR23526">
    <property type="entry name" value="INTEGRAL MEMBRANE TRANSPORT PROTEIN-RELATED"/>
    <property type="match status" value="1"/>
</dbReference>
<feature type="transmembrane region" description="Helical" evidence="6">
    <location>
        <begin position="297"/>
        <end position="318"/>
    </location>
</feature>
<dbReference type="InterPro" id="IPR020846">
    <property type="entry name" value="MFS_dom"/>
</dbReference>
<keyword evidence="4 6" id="KW-1133">Transmembrane helix</keyword>
<dbReference type="Pfam" id="PF07690">
    <property type="entry name" value="MFS_1"/>
    <property type="match status" value="1"/>
</dbReference>
<comment type="caution">
    <text evidence="8">The sequence shown here is derived from an EMBL/GenBank/DDBJ whole genome shotgun (WGS) entry which is preliminary data.</text>
</comment>
<comment type="subcellular location">
    <subcellularLocation>
        <location evidence="1">Cell membrane</location>
        <topology evidence="1">Multi-pass membrane protein</topology>
    </subcellularLocation>
</comment>
<dbReference type="InterPro" id="IPR052528">
    <property type="entry name" value="Sugar_transport-like"/>
</dbReference>
<evidence type="ECO:0000256" key="4">
    <source>
        <dbReference type="ARBA" id="ARBA00022989"/>
    </source>
</evidence>
<gene>
    <name evidence="8" type="ORF">GCM10008018_50580</name>
</gene>
<feature type="transmembrane region" description="Helical" evidence="6">
    <location>
        <begin position="357"/>
        <end position="377"/>
    </location>
</feature>
<organism evidence="8 9">
    <name type="scientific">Paenibacillus marchantiophytorum</name>
    <dbReference type="NCBI Taxonomy" id="1619310"/>
    <lineage>
        <taxon>Bacteria</taxon>
        <taxon>Bacillati</taxon>
        <taxon>Bacillota</taxon>
        <taxon>Bacilli</taxon>
        <taxon>Bacillales</taxon>
        <taxon>Paenibacillaceae</taxon>
        <taxon>Paenibacillus</taxon>
    </lineage>
</organism>
<evidence type="ECO:0000259" key="7">
    <source>
        <dbReference type="PROSITE" id="PS50850"/>
    </source>
</evidence>
<dbReference type="Gene3D" id="1.20.1250.20">
    <property type="entry name" value="MFS general substrate transporter like domains"/>
    <property type="match status" value="1"/>
</dbReference>
<dbReference type="Proteomes" id="UP000615455">
    <property type="component" value="Unassembled WGS sequence"/>
</dbReference>
<dbReference type="SUPFAM" id="SSF103473">
    <property type="entry name" value="MFS general substrate transporter"/>
    <property type="match status" value="1"/>
</dbReference>
<feature type="transmembrane region" description="Helical" evidence="6">
    <location>
        <begin position="115"/>
        <end position="141"/>
    </location>
</feature>
<feature type="transmembrane region" description="Helical" evidence="6">
    <location>
        <begin position="153"/>
        <end position="174"/>
    </location>
</feature>
<feature type="transmembrane region" description="Helical" evidence="6">
    <location>
        <begin position="57"/>
        <end position="77"/>
    </location>
</feature>
<dbReference type="PROSITE" id="PS50850">
    <property type="entry name" value="MFS"/>
    <property type="match status" value="1"/>
</dbReference>
<reference evidence="9" key="1">
    <citation type="journal article" date="2019" name="Int. J. Syst. Evol. Microbiol.">
        <title>The Global Catalogue of Microorganisms (GCM) 10K type strain sequencing project: providing services to taxonomists for standard genome sequencing and annotation.</title>
        <authorList>
            <consortium name="The Broad Institute Genomics Platform"/>
            <consortium name="The Broad Institute Genome Sequencing Center for Infectious Disease"/>
            <person name="Wu L."/>
            <person name="Ma J."/>
        </authorList>
    </citation>
    <scope>NUCLEOTIDE SEQUENCE [LARGE SCALE GENOMIC DNA]</scope>
    <source>
        <strain evidence="9">CGMCC 1.15043</strain>
    </source>
</reference>
<evidence type="ECO:0000256" key="1">
    <source>
        <dbReference type="ARBA" id="ARBA00004651"/>
    </source>
</evidence>
<feature type="transmembrane region" description="Helical" evidence="6">
    <location>
        <begin position="230"/>
        <end position="255"/>
    </location>
</feature>
<dbReference type="PANTHER" id="PTHR23526:SF2">
    <property type="entry name" value="MAJOR FACILITATOR SUPERFAMILY (MFS) PROFILE DOMAIN-CONTAINING PROTEIN"/>
    <property type="match status" value="1"/>
</dbReference>
<dbReference type="InterPro" id="IPR011701">
    <property type="entry name" value="MFS"/>
</dbReference>
<feature type="domain" description="Major facilitator superfamily (MFS) profile" evidence="7">
    <location>
        <begin position="230"/>
        <end position="423"/>
    </location>
</feature>
<dbReference type="InterPro" id="IPR036259">
    <property type="entry name" value="MFS_trans_sf"/>
</dbReference>
<sequence length="423" mass="46398">MNVLDRWRNPRKKMSSNRKSLLVATLEGFPAVIIFQLLGGPFLTGYLLYLGATSTEIGFVLAVTTVVNIIQIGMAVIMQKFRNRKRMLLIFASSHRILWTAVGVIPFVFPQDMWVFMYIVLYTAAHLGNAAGGIVWTSLISDAVPGPIRGRYFGLRNTILGGVSSLALFVGGQILDRYPGGQGFTILFMICAVCVILNISAFFLYPNPPFEPSTESNPVGMIGKPLRDRAFLKAILFLAVFLFVQGVTVPLFSYVMLKLMKINYETVSLITVVHTLVMMASYYVWGNLNARFSAQTLLLWSLPIIALACLLWGAIAFIPAIAVLYAVHIVLGVGLGGFNQMVFTFTIGDTPKSERPMYIATYSAITGFAAFLGPIFGGKVYALLIDAPLWVQIYGVSTIVGAVLLVLGVLVGRLVLGKELRRE</sequence>
<keyword evidence="3 6" id="KW-0812">Transmembrane</keyword>
<evidence type="ECO:0000313" key="9">
    <source>
        <dbReference type="Proteomes" id="UP000615455"/>
    </source>
</evidence>
<dbReference type="RefSeq" id="WP_189016519.1">
    <property type="nucleotide sequence ID" value="NZ_BMHE01000034.1"/>
</dbReference>
<feature type="transmembrane region" description="Helical" evidence="6">
    <location>
        <begin position="89"/>
        <end position="109"/>
    </location>
</feature>
<feature type="transmembrane region" description="Helical" evidence="6">
    <location>
        <begin position="186"/>
        <end position="205"/>
    </location>
</feature>
<keyword evidence="5 6" id="KW-0472">Membrane</keyword>
<evidence type="ECO:0000256" key="3">
    <source>
        <dbReference type="ARBA" id="ARBA00022692"/>
    </source>
</evidence>
<keyword evidence="2" id="KW-0813">Transport</keyword>
<evidence type="ECO:0000256" key="6">
    <source>
        <dbReference type="SAM" id="Phobius"/>
    </source>
</evidence>